<organism evidence="2 3">
    <name type="scientific">Mugilogobius chulae</name>
    <name type="common">yellowstripe goby</name>
    <dbReference type="NCBI Taxonomy" id="88201"/>
    <lineage>
        <taxon>Eukaryota</taxon>
        <taxon>Metazoa</taxon>
        <taxon>Chordata</taxon>
        <taxon>Craniata</taxon>
        <taxon>Vertebrata</taxon>
        <taxon>Euteleostomi</taxon>
        <taxon>Actinopterygii</taxon>
        <taxon>Neopterygii</taxon>
        <taxon>Teleostei</taxon>
        <taxon>Neoteleostei</taxon>
        <taxon>Acanthomorphata</taxon>
        <taxon>Gobiaria</taxon>
        <taxon>Gobiiformes</taxon>
        <taxon>Gobioidei</taxon>
        <taxon>Gobiidae</taxon>
        <taxon>Gobionellinae</taxon>
        <taxon>Mugilogobius</taxon>
    </lineage>
</organism>
<evidence type="ECO:0000313" key="3">
    <source>
        <dbReference type="Proteomes" id="UP001460270"/>
    </source>
</evidence>
<feature type="compositionally biased region" description="Basic and acidic residues" evidence="1">
    <location>
        <begin position="1"/>
        <end position="10"/>
    </location>
</feature>
<dbReference type="EMBL" id="JBBPFD010000019">
    <property type="protein sequence ID" value="KAK7886078.1"/>
    <property type="molecule type" value="Genomic_DNA"/>
</dbReference>
<feature type="region of interest" description="Disordered" evidence="1">
    <location>
        <begin position="56"/>
        <end position="89"/>
    </location>
</feature>
<dbReference type="AlphaFoldDB" id="A0AAW0N4W6"/>
<evidence type="ECO:0000313" key="2">
    <source>
        <dbReference type="EMBL" id="KAK7886078.1"/>
    </source>
</evidence>
<protein>
    <submittedName>
        <fullName evidence="2">Uncharacterized protein</fullName>
    </submittedName>
</protein>
<evidence type="ECO:0000256" key="1">
    <source>
        <dbReference type="SAM" id="MobiDB-lite"/>
    </source>
</evidence>
<sequence length="115" mass="13088">MKERRVGQKDVKKKKKKRRGEGEDRNQKSLSIQKNKTQPGCFLSITFDQTPHLRALGFSKKTKRMTFQSGDGRKRNGGKDKPRSEKGRKKEGELCILTFFAFKAAGLNEEEGGEV</sequence>
<feature type="region of interest" description="Disordered" evidence="1">
    <location>
        <begin position="1"/>
        <end position="35"/>
    </location>
</feature>
<reference evidence="3" key="1">
    <citation type="submission" date="2024-04" db="EMBL/GenBank/DDBJ databases">
        <title>Salinicola lusitanus LLJ914,a marine bacterium isolated from the Okinawa Trough.</title>
        <authorList>
            <person name="Li J."/>
        </authorList>
    </citation>
    <scope>NUCLEOTIDE SEQUENCE [LARGE SCALE GENOMIC DNA]</scope>
</reference>
<name>A0AAW0N4W6_9GOBI</name>
<dbReference type="Proteomes" id="UP001460270">
    <property type="component" value="Unassembled WGS sequence"/>
</dbReference>
<feature type="compositionally biased region" description="Basic and acidic residues" evidence="1">
    <location>
        <begin position="71"/>
        <end position="89"/>
    </location>
</feature>
<comment type="caution">
    <text evidence="2">The sequence shown here is derived from an EMBL/GenBank/DDBJ whole genome shotgun (WGS) entry which is preliminary data.</text>
</comment>
<accession>A0AAW0N4W6</accession>
<proteinExistence type="predicted"/>
<gene>
    <name evidence="2" type="ORF">WMY93_025699</name>
</gene>
<keyword evidence="3" id="KW-1185">Reference proteome</keyword>